<name>A0A6A6IX13_9PLEO</name>
<sequence>MRRTRLQWHYLRRYPALRYSVDDRLRYTSSPLSLAPARSQLLESLLLLRGCAAERRGVLERIFGAHTAPFCILEASADAHDRGYVWHHFMLGSLQILDIRRRAEARGAGLYLVMDLLNIK</sequence>
<dbReference type="AlphaFoldDB" id="A0A6A6IX13"/>
<reference evidence="1" key="1">
    <citation type="journal article" date="2020" name="Stud. Mycol.">
        <title>101 Dothideomycetes genomes: a test case for predicting lifestyles and emergence of pathogens.</title>
        <authorList>
            <person name="Haridas S."/>
            <person name="Albert R."/>
            <person name="Binder M."/>
            <person name="Bloem J."/>
            <person name="Labutti K."/>
            <person name="Salamov A."/>
            <person name="Andreopoulos B."/>
            <person name="Baker S."/>
            <person name="Barry K."/>
            <person name="Bills G."/>
            <person name="Bluhm B."/>
            <person name="Cannon C."/>
            <person name="Castanera R."/>
            <person name="Culley D."/>
            <person name="Daum C."/>
            <person name="Ezra D."/>
            <person name="Gonzalez J."/>
            <person name="Henrissat B."/>
            <person name="Kuo A."/>
            <person name="Liang C."/>
            <person name="Lipzen A."/>
            <person name="Lutzoni F."/>
            <person name="Magnuson J."/>
            <person name="Mondo S."/>
            <person name="Nolan M."/>
            <person name="Ohm R."/>
            <person name="Pangilinan J."/>
            <person name="Park H.-J."/>
            <person name="Ramirez L."/>
            <person name="Alfaro M."/>
            <person name="Sun H."/>
            <person name="Tritt A."/>
            <person name="Yoshinaga Y."/>
            <person name="Zwiers L.-H."/>
            <person name="Turgeon B."/>
            <person name="Goodwin S."/>
            <person name="Spatafora J."/>
            <person name="Crous P."/>
            <person name="Grigoriev I."/>
        </authorList>
    </citation>
    <scope>NUCLEOTIDE SEQUENCE</scope>
    <source>
        <strain evidence="1">CBS 122368</strain>
    </source>
</reference>
<dbReference type="EMBL" id="ML987190">
    <property type="protein sequence ID" value="KAF2255095.1"/>
    <property type="molecule type" value="Genomic_DNA"/>
</dbReference>
<accession>A0A6A6IX13</accession>
<dbReference type="GeneID" id="54573306"/>
<gene>
    <name evidence="1" type="ORF">BU26DRAFT_150745</name>
</gene>
<evidence type="ECO:0000313" key="2">
    <source>
        <dbReference type="Proteomes" id="UP000800094"/>
    </source>
</evidence>
<keyword evidence="2" id="KW-1185">Reference proteome</keyword>
<protein>
    <submittedName>
        <fullName evidence="1">Uncharacterized protein</fullName>
    </submittedName>
</protein>
<dbReference type="RefSeq" id="XP_033690099.1">
    <property type="nucleotide sequence ID" value="XM_033819976.1"/>
</dbReference>
<organism evidence="1 2">
    <name type="scientific">Trematosphaeria pertusa</name>
    <dbReference type="NCBI Taxonomy" id="390896"/>
    <lineage>
        <taxon>Eukaryota</taxon>
        <taxon>Fungi</taxon>
        <taxon>Dikarya</taxon>
        <taxon>Ascomycota</taxon>
        <taxon>Pezizomycotina</taxon>
        <taxon>Dothideomycetes</taxon>
        <taxon>Pleosporomycetidae</taxon>
        <taxon>Pleosporales</taxon>
        <taxon>Massarineae</taxon>
        <taxon>Trematosphaeriaceae</taxon>
        <taxon>Trematosphaeria</taxon>
    </lineage>
</organism>
<proteinExistence type="predicted"/>
<dbReference type="Proteomes" id="UP000800094">
    <property type="component" value="Unassembled WGS sequence"/>
</dbReference>
<evidence type="ECO:0000313" key="1">
    <source>
        <dbReference type="EMBL" id="KAF2255095.1"/>
    </source>
</evidence>